<organism evidence="2 3">
    <name type="scientific">Cercospora kikuchii</name>
    <dbReference type="NCBI Taxonomy" id="84275"/>
    <lineage>
        <taxon>Eukaryota</taxon>
        <taxon>Fungi</taxon>
        <taxon>Dikarya</taxon>
        <taxon>Ascomycota</taxon>
        <taxon>Pezizomycotina</taxon>
        <taxon>Dothideomycetes</taxon>
        <taxon>Dothideomycetidae</taxon>
        <taxon>Mycosphaerellales</taxon>
        <taxon>Mycosphaerellaceae</taxon>
        <taxon>Cercospora</taxon>
    </lineage>
</organism>
<proteinExistence type="predicted"/>
<evidence type="ECO:0000313" key="3">
    <source>
        <dbReference type="Proteomes" id="UP000825890"/>
    </source>
</evidence>
<name>A0A9P3CG79_9PEZI</name>
<evidence type="ECO:0000313" key="2">
    <source>
        <dbReference type="EMBL" id="GIZ42657.1"/>
    </source>
</evidence>
<dbReference type="GeneID" id="68291491"/>
<dbReference type="EMBL" id="BOLY01000003">
    <property type="protein sequence ID" value="GIZ42657.1"/>
    <property type="molecule type" value="Genomic_DNA"/>
</dbReference>
<dbReference type="OrthoDB" id="3645608at2759"/>
<protein>
    <submittedName>
        <fullName evidence="2">Uncharacterized protein</fullName>
    </submittedName>
</protein>
<accession>A0A9P3CG79</accession>
<sequence>MTSIQSVQQPLPNTIPEMVDNVMEEADIAEGPRVLALRQKPPFSREGSAPPLSPASEDLALTMSSQSTTAALNNDQFLQKPMDMHGETTFWSVPAIHRYTEEQAKDIPAAARLHAMAIHRIEKHWRGVDVATCCLPPELETKTPYSLAMLTRLDKLAYLTAKKHDEALRLMRYAHKTRRALEEACEPKLPSRVSTTPPAVWKQCKVHVVESTIWENREGLLLQDIDQAIAITLAETKKERNQEQYLVPEGQTKREVKKRVMRKRRKEKREVEKVIRTVVGSKILGVPKLPIDGEEGNEKLQNEYKEVEKMLGRELRTEERKQVGRTRRNIAASTAEKGKFKYSTWSGPIGSISTVHGVAAVGEGRDAKDQRKTTKPAEERPAMSKEGLKFIQENNYVKKCPSKETLGRELDAMLAAYRLAEAMDVDKVSGQNAEVIAEHKETDDDKDTESSLSKAMRDHCISHSKTFELGNDHEMHL</sequence>
<dbReference type="Proteomes" id="UP000825890">
    <property type="component" value="Unassembled WGS sequence"/>
</dbReference>
<reference evidence="2 3" key="1">
    <citation type="submission" date="2021-01" db="EMBL/GenBank/DDBJ databases">
        <title>Cercospora kikuchii MAFF 305040 whole genome shotgun sequence.</title>
        <authorList>
            <person name="Kashiwa T."/>
            <person name="Suzuki T."/>
        </authorList>
    </citation>
    <scope>NUCLEOTIDE SEQUENCE [LARGE SCALE GENOMIC DNA]</scope>
    <source>
        <strain evidence="2 3">MAFF 305040</strain>
    </source>
</reference>
<feature type="region of interest" description="Disordered" evidence="1">
    <location>
        <begin position="363"/>
        <end position="382"/>
    </location>
</feature>
<keyword evidence="3" id="KW-1185">Reference proteome</keyword>
<dbReference type="RefSeq" id="XP_044657144.1">
    <property type="nucleotide sequence ID" value="XM_044801209.1"/>
</dbReference>
<evidence type="ECO:0000256" key="1">
    <source>
        <dbReference type="SAM" id="MobiDB-lite"/>
    </source>
</evidence>
<dbReference type="AlphaFoldDB" id="A0A9P3CG79"/>
<gene>
    <name evidence="2" type="ORF">CKM354_000591600</name>
</gene>
<feature type="region of interest" description="Disordered" evidence="1">
    <location>
        <begin position="436"/>
        <end position="456"/>
    </location>
</feature>
<comment type="caution">
    <text evidence="2">The sequence shown here is derived from an EMBL/GenBank/DDBJ whole genome shotgun (WGS) entry which is preliminary data.</text>
</comment>